<sequence>MTICGNAAVLDRIDLFVGVSWIVYWASANAIDFNRLVDFYSQHQQSHPVKWFNAGYNLTCHVFSYKEGQCAVLAPTNYEQDTIYRHLWLIDQSIKERVKYVSDLEMKLRRFPHVNWNFETFHQKKLWVDVLFMYDIVTVFKCIMGSIAAGIVDSVDSVDSF</sequence>
<proteinExistence type="predicted"/>
<reference evidence="1 2" key="1">
    <citation type="journal article" date="2019" name="Sci. Rep.">
        <title>Comparative genomics of chytrid fungi reveal insights into the obligate biotrophic and pathogenic lifestyle of Synchytrium endobioticum.</title>
        <authorList>
            <person name="van de Vossenberg B.T.L.H."/>
            <person name="Warris S."/>
            <person name="Nguyen H.D.T."/>
            <person name="van Gent-Pelzer M.P.E."/>
            <person name="Joly D.L."/>
            <person name="van de Geest H.C."/>
            <person name="Bonants P.J.M."/>
            <person name="Smith D.S."/>
            <person name="Levesque C.A."/>
            <person name="van der Lee T.A.J."/>
        </authorList>
    </citation>
    <scope>NUCLEOTIDE SEQUENCE [LARGE SCALE GENOMIC DNA]</scope>
    <source>
        <strain evidence="1 2">CBS 675.73</strain>
    </source>
</reference>
<evidence type="ECO:0000313" key="2">
    <source>
        <dbReference type="Proteomes" id="UP000320333"/>
    </source>
</evidence>
<name>A0A507DK77_9FUNG</name>
<dbReference type="Proteomes" id="UP000320333">
    <property type="component" value="Unassembled WGS sequence"/>
</dbReference>
<protein>
    <submittedName>
        <fullName evidence="1">Uncharacterized protein</fullName>
    </submittedName>
</protein>
<organism evidence="1 2">
    <name type="scientific">Chytriomyces confervae</name>
    <dbReference type="NCBI Taxonomy" id="246404"/>
    <lineage>
        <taxon>Eukaryota</taxon>
        <taxon>Fungi</taxon>
        <taxon>Fungi incertae sedis</taxon>
        <taxon>Chytridiomycota</taxon>
        <taxon>Chytridiomycota incertae sedis</taxon>
        <taxon>Chytridiomycetes</taxon>
        <taxon>Chytridiales</taxon>
        <taxon>Chytriomycetaceae</taxon>
        <taxon>Chytriomyces</taxon>
    </lineage>
</organism>
<comment type="caution">
    <text evidence="1">The sequence shown here is derived from an EMBL/GenBank/DDBJ whole genome shotgun (WGS) entry which is preliminary data.</text>
</comment>
<keyword evidence="2" id="KW-1185">Reference proteome</keyword>
<dbReference type="EMBL" id="QEAP01001084">
    <property type="protein sequence ID" value="TPX52054.1"/>
    <property type="molecule type" value="Genomic_DNA"/>
</dbReference>
<gene>
    <name evidence="1" type="ORF">CcCBS67573_g09956</name>
</gene>
<evidence type="ECO:0000313" key="1">
    <source>
        <dbReference type="EMBL" id="TPX52054.1"/>
    </source>
</evidence>
<dbReference type="OrthoDB" id="10455126at2759"/>
<accession>A0A507DK77</accession>
<dbReference type="AlphaFoldDB" id="A0A507DK77"/>